<comment type="caution">
    <text evidence="1">The sequence shown here is derived from an EMBL/GenBank/DDBJ whole genome shotgun (WGS) entry which is preliminary data.</text>
</comment>
<gene>
    <name evidence="1" type="ORF">CK203_019801</name>
</gene>
<protein>
    <submittedName>
        <fullName evidence="1">Uncharacterized protein</fullName>
    </submittedName>
</protein>
<proteinExistence type="predicted"/>
<dbReference type="Proteomes" id="UP000288805">
    <property type="component" value="Unassembled WGS sequence"/>
</dbReference>
<evidence type="ECO:0000313" key="1">
    <source>
        <dbReference type="EMBL" id="RVX11233.1"/>
    </source>
</evidence>
<reference evidence="1 2" key="1">
    <citation type="journal article" date="2018" name="PLoS Genet.">
        <title>Population sequencing reveals clonal diversity and ancestral inbreeding in the grapevine cultivar Chardonnay.</title>
        <authorList>
            <person name="Roach M.J."/>
            <person name="Johnson D.L."/>
            <person name="Bohlmann J."/>
            <person name="van Vuuren H.J."/>
            <person name="Jones S.J."/>
            <person name="Pretorius I.S."/>
            <person name="Schmidt S.A."/>
            <person name="Borneman A.R."/>
        </authorList>
    </citation>
    <scope>NUCLEOTIDE SEQUENCE [LARGE SCALE GENOMIC DNA]</scope>
    <source>
        <strain evidence="2">cv. Chardonnay</strain>
        <tissue evidence="1">Leaf</tissue>
    </source>
</reference>
<sequence>MRQEEDYCSRNSQLQQVAPSVGRFYIKDNNDMVEPLDCAVPFGQAFHTILSSHRGRRPSNLKISRMLVTKDIDEVENTSWWGPQPPVYSNPASQQQMSLPRVEAVVRPARPLSSADWLLRGQPNELPLEATTRCLNDMMTTPFA</sequence>
<accession>A0A438JQK9</accession>
<dbReference type="AlphaFoldDB" id="A0A438JQK9"/>
<name>A0A438JQK9_VITVI</name>
<evidence type="ECO:0000313" key="2">
    <source>
        <dbReference type="Proteomes" id="UP000288805"/>
    </source>
</evidence>
<dbReference type="EMBL" id="QGNW01000031">
    <property type="protein sequence ID" value="RVX11233.1"/>
    <property type="molecule type" value="Genomic_DNA"/>
</dbReference>
<organism evidence="1 2">
    <name type="scientific">Vitis vinifera</name>
    <name type="common">Grape</name>
    <dbReference type="NCBI Taxonomy" id="29760"/>
    <lineage>
        <taxon>Eukaryota</taxon>
        <taxon>Viridiplantae</taxon>
        <taxon>Streptophyta</taxon>
        <taxon>Embryophyta</taxon>
        <taxon>Tracheophyta</taxon>
        <taxon>Spermatophyta</taxon>
        <taxon>Magnoliopsida</taxon>
        <taxon>eudicotyledons</taxon>
        <taxon>Gunneridae</taxon>
        <taxon>Pentapetalae</taxon>
        <taxon>rosids</taxon>
        <taxon>Vitales</taxon>
        <taxon>Vitaceae</taxon>
        <taxon>Viteae</taxon>
        <taxon>Vitis</taxon>
    </lineage>
</organism>